<dbReference type="InterPro" id="IPR010492">
    <property type="entry name" value="GINS_Psf3"/>
</dbReference>
<keyword evidence="5 9" id="KW-0235">DNA replication</keyword>
<evidence type="ECO:0000256" key="6">
    <source>
        <dbReference type="ARBA" id="ARBA00023015"/>
    </source>
</evidence>
<dbReference type="AlphaFoldDB" id="A0A2S4PLL0"/>
<dbReference type="OrthoDB" id="70376at2759"/>
<evidence type="ECO:0000256" key="1">
    <source>
        <dbReference type="ARBA" id="ARBA00004123"/>
    </source>
</evidence>
<dbReference type="InterPro" id="IPR013907">
    <property type="entry name" value="Sds3"/>
</dbReference>
<feature type="domain" description="GINS subunit" evidence="11">
    <location>
        <begin position="74"/>
        <end position="173"/>
    </location>
</feature>
<dbReference type="CDD" id="cd21693">
    <property type="entry name" value="GINS_B_Psf3"/>
    <property type="match status" value="1"/>
</dbReference>
<keyword evidence="14" id="KW-1185">Reference proteome</keyword>
<dbReference type="InterPro" id="IPR036224">
    <property type="entry name" value="GINS_bundle-like_dom_sf"/>
</dbReference>
<evidence type="ECO:0000256" key="10">
    <source>
        <dbReference type="SAM" id="MobiDB-lite"/>
    </source>
</evidence>
<dbReference type="InterPro" id="IPR038437">
    <property type="entry name" value="GINS_Psf3_sf"/>
</dbReference>
<feature type="domain" description="DNA replication complex GINS protein PSF3 N-terminal" evidence="12">
    <location>
        <begin position="4"/>
        <end position="56"/>
    </location>
</feature>
<dbReference type="PANTHER" id="PTHR22768:SF0">
    <property type="entry name" value="DNA REPLICATION COMPLEX GINS PROTEIN PSF3"/>
    <property type="match status" value="1"/>
</dbReference>
<evidence type="ECO:0000313" key="14">
    <source>
        <dbReference type="Proteomes" id="UP000237438"/>
    </source>
</evidence>
<dbReference type="PANTHER" id="PTHR22768">
    <property type="entry name" value="DNA REPLICATION COMPLEX GINS PROTEIN PSF3"/>
    <property type="match status" value="1"/>
</dbReference>
<dbReference type="GO" id="GO:0000811">
    <property type="term" value="C:GINS complex"/>
    <property type="evidence" value="ECO:0007669"/>
    <property type="project" value="UniProtKB-UniRule"/>
</dbReference>
<dbReference type="STRING" id="225359.A0A2S4PLL0"/>
<evidence type="ECO:0000256" key="3">
    <source>
        <dbReference type="ARBA" id="ARBA00015140"/>
    </source>
</evidence>
<evidence type="ECO:0000259" key="11">
    <source>
        <dbReference type="Pfam" id="PF05916"/>
    </source>
</evidence>
<keyword evidence="4" id="KW-0678">Repressor</keyword>
<dbReference type="InterPro" id="IPR055221">
    <property type="entry name" value="PSF3_N"/>
</dbReference>
<feature type="region of interest" description="Disordered" evidence="10">
    <location>
        <begin position="499"/>
        <end position="547"/>
    </location>
</feature>
<dbReference type="Proteomes" id="UP000237438">
    <property type="component" value="Unassembled WGS sequence"/>
</dbReference>
<evidence type="ECO:0000256" key="2">
    <source>
        <dbReference type="ARBA" id="ARBA00006343"/>
    </source>
</evidence>
<feature type="compositionally biased region" description="Basic and acidic residues" evidence="10">
    <location>
        <begin position="511"/>
        <end position="520"/>
    </location>
</feature>
<keyword evidence="6" id="KW-0805">Transcription regulation</keyword>
<proteinExistence type="inferred from homology"/>
<name>A0A2S4PLL0_9PEZI</name>
<evidence type="ECO:0000256" key="8">
    <source>
        <dbReference type="ARBA" id="ARBA00023242"/>
    </source>
</evidence>
<dbReference type="Pfam" id="PF22466">
    <property type="entry name" value="PSF3_N"/>
    <property type="match status" value="1"/>
</dbReference>
<dbReference type="Pfam" id="PF08598">
    <property type="entry name" value="Sds3"/>
    <property type="match status" value="1"/>
</dbReference>
<dbReference type="SUPFAM" id="SSF160059">
    <property type="entry name" value="PriA/YqbF domain"/>
    <property type="match status" value="1"/>
</dbReference>
<dbReference type="SMART" id="SM01401">
    <property type="entry name" value="Sds3"/>
    <property type="match status" value="1"/>
</dbReference>
<dbReference type="GO" id="GO:0010468">
    <property type="term" value="P:regulation of gene expression"/>
    <property type="evidence" value="ECO:0007669"/>
    <property type="project" value="UniProtKB-ARBA"/>
</dbReference>
<comment type="caution">
    <text evidence="13">The sequence shown here is derived from an EMBL/GenBank/DDBJ whole genome shotgun (WGS) entry which is preliminary data.</text>
</comment>
<protein>
    <recommendedName>
        <fullName evidence="3 9">DNA replication complex GINS protein PSF3</fullName>
    </recommendedName>
</protein>
<dbReference type="Pfam" id="PF05916">
    <property type="entry name" value="Sld5"/>
    <property type="match status" value="1"/>
</dbReference>
<gene>
    <name evidence="13" type="ORF">EPUL_004089</name>
</gene>
<reference evidence="13 14" key="1">
    <citation type="submission" date="2017-10" db="EMBL/GenBank/DDBJ databases">
        <title>Development of genomic resources for the powdery mildew, Erysiphe pulchra.</title>
        <authorList>
            <person name="Wadl P.A."/>
            <person name="Mack B.M."/>
            <person name="Moore G."/>
            <person name="Beltz S.B."/>
        </authorList>
    </citation>
    <scope>NUCLEOTIDE SEQUENCE [LARGE SCALE GENOMIC DNA]</scope>
    <source>
        <strain evidence="13">Cflorida</strain>
    </source>
</reference>
<dbReference type="Gene3D" id="1.20.58.2050">
    <property type="match status" value="1"/>
</dbReference>
<dbReference type="EMBL" id="PEDP01002128">
    <property type="protein sequence ID" value="POS82898.1"/>
    <property type="molecule type" value="Genomic_DNA"/>
</dbReference>
<dbReference type="GO" id="GO:1902975">
    <property type="term" value="P:mitotic DNA replication initiation"/>
    <property type="evidence" value="ECO:0007669"/>
    <property type="project" value="TreeGrafter"/>
</dbReference>
<feature type="region of interest" description="Disordered" evidence="10">
    <location>
        <begin position="176"/>
        <end position="215"/>
    </location>
</feature>
<feature type="compositionally biased region" description="Basic and acidic residues" evidence="10">
    <location>
        <begin position="631"/>
        <end position="643"/>
    </location>
</feature>
<sequence length="673" mass="75218">MSYYDINAILTDAHKVPCTFGLDIPNLGYLDANPGHTLKSGTHLELPLWLAEILAVSSTSSTKSLVTLDLPTCLAPRVINALKADPKSVDLHALAPNFYGLGSRILELFEEEEICDVLIQAWRTRAIEINDHARHAAANQRYGIGFGDGGVEFLRGLDEAEKELFRASHESIHSRLIMSPSPHASPTLGPRKLERHQSNSPVSQPHISQSSRDRKRSLIRDTFSAMEEGFLANKDSYYRVNLQKIQIDINLIAAAETHGDCLLQNDPKEIEKLVRESIHQNRMTQIALESLIGAGRDYAEFAKECNDAMEERDTALAALHRDVTVKMTEIQSTHNYHKKLALNEYEALRTTLRDRLINSVTNKKARLAKEKEIDINDNSALLLHPSQFGIANPSSPGGIHGKRATRNRRDVDETKNFPEVYKRKRKANHCDDSMSARQRYENSLGVPSWLGEKNNLMATQIDSPLYSIDKLFTEKELAMTYNAAALAAHSYIVRHGEPENSYNNSSSTNSHVDKKPKLDTASEAEDTSNIGGLSERQQSNATKPNRDFYTSGYGIDALNDVNLDSNFQNLLAKNEGTNSPASLSNEDIIIELDLISRARQLNDQKGFGYNLQTDDKILRLLKEAVNPKGPKGRERWIASENRKNLNNSQKSGKTRERDTIEAGDSISKKNTQA</sequence>
<evidence type="ECO:0000256" key="9">
    <source>
        <dbReference type="RuleBase" id="RU367161"/>
    </source>
</evidence>
<comment type="subcellular location">
    <subcellularLocation>
        <location evidence="1 9">Nucleus</location>
    </subcellularLocation>
</comment>
<feature type="compositionally biased region" description="Polar residues" evidence="10">
    <location>
        <begin position="198"/>
        <end position="210"/>
    </location>
</feature>
<dbReference type="SUPFAM" id="SSF158573">
    <property type="entry name" value="GINS helical bundle-like"/>
    <property type="match status" value="1"/>
</dbReference>
<keyword evidence="7" id="KW-0804">Transcription</keyword>
<feature type="compositionally biased region" description="Low complexity" evidence="10">
    <location>
        <begin position="500"/>
        <end position="510"/>
    </location>
</feature>
<organism evidence="13 14">
    <name type="scientific">Erysiphe pulchra</name>
    <dbReference type="NCBI Taxonomy" id="225359"/>
    <lineage>
        <taxon>Eukaryota</taxon>
        <taxon>Fungi</taxon>
        <taxon>Dikarya</taxon>
        <taxon>Ascomycota</taxon>
        <taxon>Pezizomycotina</taxon>
        <taxon>Leotiomycetes</taxon>
        <taxon>Erysiphales</taxon>
        <taxon>Erysiphaceae</taxon>
        <taxon>Erysiphe</taxon>
    </lineage>
</organism>
<evidence type="ECO:0000256" key="4">
    <source>
        <dbReference type="ARBA" id="ARBA00022491"/>
    </source>
</evidence>
<evidence type="ECO:0000259" key="12">
    <source>
        <dbReference type="Pfam" id="PF22466"/>
    </source>
</evidence>
<dbReference type="CDD" id="cd11713">
    <property type="entry name" value="GINS_A_psf3"/>
    <property type="match status" value="1"/>
</dbReference>
<evidence type="ECO:0000256" key="7">
    <source>
        <dbReference type="ARBA" id="ARBA00023163"/>
    </source>
</evidence>
<comment type="similarity">
    <text evidence="2 9">Belongs to the GINS3/PSF3 family.</text>
</comment>
<comment type="function">
    <text evidence="9">The GINS complex plays an essential role in the initiation of DNA replication.</text>
</comment>
<evidence type="ECO:0000256" key="5">
    <source>
        <dbReference type="ARBA" id="ARBA00022705"/>
    </source>
</evidence>
<feature type="region of interest" description="Disordered" evidence="10">
    <location>
        <begin position="628"/>
        <end position="673"/>
    </location>
</feature>
<dbReference type="InterPro" id="IPR021151">
    <property type="entry name" value="GINS_A"/>
</dbReference>
<feature type="compositionally biased region" description="Polar residues" evidence="10">
    <location>
        <begin position="527"/>
        <end position="543"/>
    </location>
</feature>
<comment type="subunit">
    <text evidence="9">Component of the GINS complex.</text>
</comment>
<accession>A0A2S4PLL0</accession>
<evidence type="ECO:0000313" key="13">
    <source>
        <dbReference type="EMBL" id="POS82898.1"/>
    </source>
</evidence>
<keyword evidence="8 9" id="KW-0539">Nucleus</keyword>